<keyword evidence="4" id="KW-1185">Reference proteome</keyword>
<dbReference type="AlphaFoldDB" id="A0A9E5MMM2"/>
<proteinExistence type="predicted"/>
<evidence type="ECO:0000313" key="4">
    <source>
        <dbReference type="Proteomes" id="UP000787472"/>
    </source>
</evidence>
<evidence type="ECO:0000259" key="2">
    <source>
        <dbReference type="Pfam" id="PF13768"/>
    </source>
</evidence>
<dbReference type="InterPro" id="IPR036465">
    <property type="entry name" value="vWFA_dom_sf"/>
</dbReference>
<reference evidence="3" key="1">
    <citation type="submission" date="2020-03" db="EMBL/GenBank/DDBJ databases">
        <authorList>
            <person name="Guo F."/>
        </authorList>
    </citation>
    <scope>NUCLEOTIDE SEQUENCE</scope>
    <source>
        <strain evidence="3">JCM 30134</strain>
    </source>
</reference>
<name>A0A9E5MMM2_9GAMM</name>
<dbReference type="SUPFAM" id="SSF53300">
    <property type="entry name" value="vWA-like"/>
    <property type="match status" value="1"/>
</dbReference>
<evidence type="ECO:0000256" key="1">
    <source>
        <dbReference type="SAM" id="MobiDB-lite"/>
    </source>
</evidence>
<feature type="region of interest" description="Disordered" evidence="1">
    <location>
        <begin position="387"/>
        <end position="413"/>
    </location>
</feature>
<dbReference type="EMBL" id="JAAONZ010000013">
    <property type="protein sequence ID" value="NHO67030.1"/>
    <property type="molecule type" value="Genomic_DNA"/>
</dbReference>
<organism evidence="3 4">
    <name type="scientific">Pseudomaricurvus hydrocarbonicus</name>
    <dbReference type="NCBI Taxonomy" id="1470433"/>
    <lineage>
        <taxon>Bacteria</taxon>
        <taxon>Pseudomonadati</taxon>
        <taxon>Pseudomonadota</taxon>
        <taxon>Gammaproteobacteria</taxon>
        <taxon>Cellvibrionales</taxon>
        <taxon>Cellvibrionaceae</taxon>
        <taxon>Pseudomaricurvus</taxon>
    </lineage>
</organism>
<dbReference type="InterPro" id="IPR002035">
    <property type="entry name" value="VWF_A"/>
</dbReference>
<feature type="compositionally biased region" description="Polar residues" evidence="1">
    <location>
        <begin position="204"/>
        <end position="217"/>
    </location>
</feature>
<dbReference type="Proteomes" id="UP000787472">
    <property type="component" value="Unassembled WGS sequence"/>
</dbReference>
<accession>A0A9E5MMM2</accession>
<dbReference type="PANTHER" id="PTHR45737">
    <property type="entry name" value="VON WILLEBRAND FACTOR A DOMAIN-CONTAINING PROTEIN 5A"/>
    <property type="match status" value="1"/>
</dbReference>
<feature type="domain" description="VWFA" evidence="2">
    <location>
        <begin position="1"/>
        <end position="127"/>
    </location>
</feature>
<evidence type="ECO:0000313" key="3">
    <source>
        <dbReference type="EMBL" id="NHO67030.1"/>
    </source>
</evidence>
<dbReference type="Gene3D" id="3.40.50.410">
    <property type="entry name" value="von Willebrand factor, type A domain"/>
    <property type="match status" value="1"/>
</dbReference>
<dbReference type="PANTHER" id="PTHR45737:SF6">
    <property type="entry name" value="VON WILLEBRAND FACTOR A DOMAIN-CONTAINING PROTEIN 5A"/>
    <property type="match status" value="1"/>
</dbReference>
<gene>
    <name evidence="3" type="ORF">G8770_15875</name>
</gene>
<dbReference type="Pfam" id="PF13768">
    <property type="entry name" value="VWA_3"/>
    <property type="match status" value="1"/>
</dbReference>
<comment type="caution">
    <text evidence="3">The sequence shown here is derived from an EMBL/GenBank/DDBJ whole genome shotgun (WGS) entry which is preliminary data.</text>
</comment>
<protein>
    <recommendedName>
        <fullName evidence="2">VWFA domain-containing protein</fullName>
    </recommendedName>
</protein>
<feature type="compositionally biased region" description="Polar residues" evidence="1">
    <location>
        <begin position="387"/>
        <end position="405"/>
    </location>
</feature>
<sequence length="413" mass="44551">MQLALTTLSPHDRYNIIAFNSDYRSYSTHPQPATGTNLRGAQAFVDRLHAHGGTEMYTPLDAVLSEPAAEGFLKQVVFITDGSVGNEGALFQLIEQKLHQARLFTVGIGSAPNSFFMRKSAQFGRGTFTHVGNLAEVSEKMSALFRQLQTPRLQDIQVSWPDGFSAEAYPTRSPDLYHGQPLLIKAKLTHRQSAQGAVKHSRSASDGSITVSGLSASGPWSRTLSVPALKERPTDHQNPAGKGVGSLWGRAKISALMDQKHTGVPEADIKPQVLEVALTHQLLSAYTSFIARDKTPARPPETTLKATSVPNLVAKGQTPMPHTLLSTQPHSPAQYSPHSYPQTALGLNGLLWMGTLSALLALLLMTAGKLLMIPPEWFLRAGSFVQPSPQTASQPASQHALQGPSQDVKAPNP</sequence>
<feature type="region of interest" description="Disordered" evidence="1">
    <location>
        <begin position="197"/>
        <end position="217"/>
    </location>
</feature>